<protein>
    <submittedName>
        <fullName evidence="1">Uncharacterized protein</fullName>
    </submittedName>
</protein>
<dbReference type="Proteomes" id="UP000673691">
    <property type="component" value="Unassembled WGS sequence"/>
</dbReference>
<dbReference type="OrthoDB" id="10262320at2759"/>
<dbReference type="AlphaFoldDB" id="A0A8H7ZPG8"/>
<reference evidence="1 2" key="1">
    <citation type="journal article" name="Sci. Rep.">
        <title>Genome-scale phylogenetic analyses confirm Olpidium as the closest living zoosporic fungus to the non-flagellated, terrestrial fungi.</title>
        <authorList>
            <person name="Chang Y."/>
            <person name="Rochon D."/>
            <person name="Sekimoto S."/>
            <person name="Wang Y."/>
            <person name="Chovatia M."/>
            <person name="Sandor L."/>
            <person name="Salamov A."/>
            <person name="Grigoriev I.V."/>
            <person name="Stajich J.E."/>
            <person name="Spatafora J.W."/>
        </authorList>
    </citation>
    <scope>NUCLEOTIDE SEQUENCE [LARGE SCALE GENOMIC DNA]</scope>
    <source>
        <strain evidence="1">S191</strain>
    </source>
</reference>
<evidence type="ECO:0000313" key="1">
    <source>
        <dbReference type="EMBL" id="KAG5456677.1"/>
    </source>
</evidence>
<evidence type="ECO:0000313" key="2">
    <source>
        <dbReference type="Proteomes" id="UP000673691"/>
    </source>
</evidence>
<feature type="non-terminal residue" evidence="1">
    <location>
        <position position="83"/>
    </location>
</feature>
<sequence length="83" mass="9397">MMRNLQGALSSSMPRVSMWKQKYEALAKLYAQLRQEHLDLLGKYKTANQRAATVVDAVSRMEKAQAEVNAKSVELADANRDRD</sequence>
<gene>
    <name evidence="1" type="ORF">BJ554DRAFT_3511</name>
</gene>
<name>A0A8H7ZPG8_9FUNG</name>
<keyword evidence="2" id="KW-1185">Reference proteome</keyword>
<proteinExistence type="predicted"/>
<dbReference type="EMBL" id="JAEFCI010011350">
    <property type="protein sequence ID" value="KAG5456677.1"/>
    <property type="molecule type" value="Genomic_DNA"/>
</dbReference>
<organism evidence="1 2">
    <name type="scientific">Olpidium bornovanus</name>
    <dbReference type="NCBI Taxonomy" id="278681"/>
    <lineage>
        <taxon>Eukaryota</taxon>
        <taxon>Fungi</taxon>
        <taxon>Fungi incertae sedis</taxon>
        <taxon>Olpidiomycota</taxon>
        <taxon>Olpidiomycotina</taxon>
        <taxon>Olpidiomycetes</taxon>
        <taxon>Olpidiales</taxon>
        <taxon>Olpidiaceae</taxon>
        <taxon>Olpidium</taxon>
    </lineage>
</organism>
<accession>A0A8H7ZPG8</accession>
<comment type="caution">
    <text evidence="1">The sequence shown here is derived from an EMBL/GenBank/DDBJ whole genome shotgun (WGS) entry which is preliminary data.</text>
</comment>